<dbReference type="HOGENOM" id="CLU_073313_0_0_10"/>
<feature type="domain" description="Phosphodiester glycosidase" evidence="1">
    <location>
        <begin position="133"/>
        <end position="305"/>
    </location>
</feature>
<dbReference type="InterPro" id="IPR018711">
    <property type="entry name" value="NAGPA"/>
</dbReference>
<dbReference type="EMBL" id="CP002545">
    <property type="protein sequence ID" value="ADY50664.1"/>
    <property type="molecule type" value="Genomic_DNA"/>
</dbReference>
<dbReference type="PROSITE" id="PS51257">
    <property type="entry name" value="PROKAR_LIPOPROTEIN"/>
    <property type="match status" value="1"/>
</dbReference>
<dbReference type="KEGG" id="psn:Pedsa_0076"/>
<dbReference type="PANTHER" id="PTHR40446:SF2">
    <property type="entry name" value="N-ACETYLGLUCOSAMINE-1-PHOSPHODIESTER ALPHA-N-ACETYLGLUCOSAMINIDASE"/>
    <property type="match status" value="1"/>
</dbReference>
<protein>
    <submittedName>
        <fullName evidence="2">NHL repeat containing protein</fullName>
    </submittedName>
</protein>
<dbReference type="RefSeq" id="WP_013631167.1">
    <property type="nucleotide sequence ID" value="NC_015177.1"/>
</dbReference>
<name>F0SCS5_PSESL</name>
<dbReference type="Proteomes" id="UP000000310">
    <property type="component" value="Chromosome"/>
</dbReference>
<sequence>MKKQRYLVFLFVYFLFFSCKVSNETLSKIKPVDGKPAEEQVENSESLESILTKKTTLIKKVVFYKETKLNKSVKEYNLEYISNKNLPMVLFVVKVDLNDKGIQIKPLTPNGSIGFGMQTIPDMVKSNLFDGYQTIAALNSDYFDMSTGEPRGITIVNGIPLKAKTTATRSYFGITKTGNPIIGNMKTFPNEQNMIMHAMGGFQRLVQEGKPVAQTDAAIHPRTAVAFNNNKEVFFLIVDGRSPDYSNGLTLDELAEIFHALGVREAVNLDGGGSTTYVALNQSNIAVKNRPSGGSLRKVANGWAIVSKTK</sequence>
<dbReference type="eggNOG" id="COG4632">
    <property type="taxonomic scope" value="Bacteria"/>
</dbReference>
<dbReference type="PANTHER" id="PTHR40446">
    <property type="entry name" value="N-ACETYLGLUCOSAMINE-1-PHOSPHODIESTER ALPHA-N-ACETYLGLUCOSAMINIDASE"/>
    <property type="match status" value="1"/>
</dbReference>
<proteinExistence type="predicted"/>
<organism evidence="2 3">
    <name type="scientific">Pseudopedobacter saltans (strain ATCC 51119 / DSM 12145 / JCM 21818 / CCUG 39354 / LMG 10337 / NBRC 100064 / NCIMB 13643)</name>
    <name type="common">Pedobacter saltans</name>
    <dbReference type="NCBI Taxonomy" id="762903"/>
    <lineage>
        <taxon>Bacteria</taxon>
        <taxon>Pseudomonadati</taxon>
        <taxon>Bacteroidota</taxon>
        <taxon>Sphingobacteriia</taxon>
        <taxon>Sphingobacteriales</taxon>
        <taxon>Sphingobacteriaceae</taxon>
        <taxon>Pseudopedobacter</taxon>
    </lineage>
</organism>
<keyword evidence="3" id="KW-1185">Reference proteome</keyword>
<dbReference type="STRING" id="762903.Pedsa_0076"/>
<dbReference type="AlphaFoldDB" id="F0SCS5"/>
<evidence type="ECO:0000313" key="3">
    <source>
        <dbReference type="Proteomes" id="UP000000310"/>
    </source>
</evidence>
<reference evidence="2 3" key="1">
    <citation type="journal article" date="2011" name="Stand. Genomic Sci.">
        <title>Complete genome sequence of the gliding, heparinolytic Pedobacter saltans type strain (113).</title>
        <authorList>
            <person name="Liolios K."/>
            <person name="Sikorski J."/>
            <person name="Lu M."/>
            <person name="Nolan M."/>
            <person name="Lapidus A."/>
            <person name="Lucas S."/>
            <person name="Hammon N."/>
            <person name="Deshpande S."/>
            <person name="Cheng J.F."/>
            <person name="Tapia R."/>
            <person name="Han C."/>
            <person name="Goodwin L."/>
            <person name="Pitluck S."/>
            <person name="Huntemann M."/>
            <person name="Ivanova N."/>
            <person name="Pagani I."/>
            <person name="Mavromatis K."/>
            <person name="Ovchinikova G."/>
            <person name="Pati A."/>
            <person name="Chen A."/>
            <person name="Palaniappan K."/>
            <person name="Land M."/>
            <person name="Hauser L."/>
            <person name="Brambilla E.M."/>
            <person name="Kotsyurbenko O."/>
            <person name="Rohde M."/>
            <person name="Tindall B.J."/>
            <person name="Abt B."/>
            <person name="Goker M."/>
            <person name="Detter J.C."/>
            <person name="Woyke T."/>
            <person name="Bristow J."/>
            <person name="Eisen J.A."/>
            <person name="Markowitz V."/>
            <person name="Hugenholtz P."/>
            <person name="Klenk H.P."/>
            <person name="Kyrpides N.C."/>
        </authorList>
    </citation>
    <scope>NUCLEOTIDE SEQUENCE [LARGE SCALE GENOMIC DNA]</scope>
    <source>
        <strain evidence="3">ATCC 51119 / DSM 12145 / JCM 21818 / LMG 10337 / NBRC 100064 / NCIMB 13643</strain>
    </source>
</reference>
<dbReference type="Pfam" id="PF09992">
    <property type="entry name" value="NAGPA"/>
    <property type="match status" value="1"/>
</dbReference>
<evidence type="ECO:0000259" key="1">
    <source>
        <dbReference type="Pfam" id="PF09992"/>
    </source>
</evidence>
<reference evidence="3" key="2">
    <citation type="submission" date="2011-02" db="EMBL/GenBank/DDBJ databases">
        <title>The complete genome of Pedobacter saltans DSM 12145.</title>
        <authorList>
            <consortium name="US DOE Joint Genome Institute (JGI-PGF)"/>
            <person name="Lucas S."/>
            <person name="Copeland A."/>
            <person name="Lapidus A."/>
            <person name="Bruce D."/>
            <person name="Goodwin L."/>
            <person name="Pitluck S."/>
            <person name="Kyrpides N."/>
            <person name="Mavromatis K."/>
            <person name="Pagani I."/>
            <person name="Ivanova N."/>
            <person name="Ovchinnikova G."/>
            <person name="Lu M."/>
            <person name="Detter J.C."/>
            <person name="Han C."/>
            <person name="Land M."/>
            <person name="Hauser L."/>
            <person name="Markowitz V."/>
            <person name="Cheng J.-F."/>
            <person name="Hugenholtz P."/>
            <person name="Woyke T."/>
            <person name="Wu D."/>
            <person name="Tindall B."/>
            <person name="Pomrenke H.G."/>
            <person name="Brambilla E."/>
            <person name="Klenk H.-P."/>
            <person name="Eisen J.A."/>
        </authorList>
    </citation>
    <scope>NUCLEOTIDE SEQUENCE [LARGE SCALE GENOMIC DNA]</scope>
    <source>
        <strain evidence="3">ATCC 51119 / DSM 12145 / JCM 21818 / LMG 10337 / NBRC 100064 / NCIMB 13643</strain>
    </source>
</reference>
<accession>F0SCS5</accession>
<evidence type="ECO:0000313" key="2">
    <source>
        <dbReference type="EMBL" id="ADY50664.1"/>
    </source>
</evidence>
<gene>
    <name evidence="2" type="ordered locus">Pedsa_0076</name>
</gene>